<dbReference type="Proteomes" id="UP000322667">
    <property type="component" value="Chromosome D09"/>
</dbReference>
<dbReference type="EMBL" id="CM017631">
    <property type="protein sequence ID" value="TYH53044.1"/>
    <property type="molecule type" value="Genomic_DNA"/>
</dbReference>
<keyword evidence="2" id="KW-1185">Reference proteome</keyword>
<reference evidence="1 2" key="1">
    <citation type="submission" date="2019-07" db="EMBL/GenBank/DDBJ databases">
        <title>WGS assembly of Gossypium tomentosum.</title>
        <authorList>
            <person name="Chen Z.J."/>
            <person name="Sreedasyam A."/>
            <person name="Ando A."/>
            <person name="Song Q."/>
            <person name="De L."/>
            <person name="Hulse-Kemp A."/>
            <person name="Ding M."/>
            <person name="Ye W."/>
            <person name="Kirkbride R."/>
            <person name="Jenkins J."/>
            <person name="Plott C."/>
            <person name="Lovell J."/>
            <person name="Lin Y.-M."/>
            <person name="Vaughn R."/>
            <person name="Liu B."/>
            <person name="Li W."/>
            <person name="Simpson S."/>
            <person name="Scheffler B."/>
            <person name="Saski C."/>
            <person name="Grover C."/>
            <person name="Hu G."/>
            <person name="Conover J."/>
            <person name="Carlson J."/>
            <person name="Shu S."/>
            <person name="Boston L."/>
            <person name="Williams M."/>
            <person name="Peterson D."/>
            <person name="Mcgee K."/>
            <person name="Jones D."/>
            <person name="Wendel J."/>
            <person name="Stelly D."/>
            <person name="Grimwood J."/>
            <person name="Schmutz J."/>
        </authorList>
    </citation>
    <scope>NUCLEOTIDE SEQUENCE [LARGE SCALE GENOMIC DNA]</scope>
    <source>
        <strain evidence="1">7179.01</strain>
    </source>
</reference>
<sequence>MYLALILGVRNQVSDGGLIDRGRRCVRTATNGRWSAVGGCMSARVYRARGSVDVVSTAPSWCWQRW</sequence>
<name>A0A5D2JEU8_GOSTO</name>
<dbReference type="AlphaFoldDB" id="A0A5D2JEU8"/>
<evidence type="ECO:0000313" key="1">
    <source>
        <dbReference type="EMBL" id="TYH53044.1"/>
    </source>
</evidence>
<evidence type="ECO:0000313" key="2">
    <source>
        <dbReference type="Proteomes" id="UP000322667"/>
    </source>
</evidence>
<organism evidence="1 2">
    <name type="scientific">Gossypium tomentosum</name>
    <name type="common">Hawaiian cotton</name>
    <name type="synonym">Gossypium sandvicense</name>
    <dbReference type="NCBI Taxonomy" id="34277"/>
    <lineage>
        <taxon>Eukaryota</taxon>
        <taxon>Viridiplantae</taxon>
        <taxon>Streptophyta</taxon>
        <taxon>Embryophyta</taxon>
        <taxon>Tracheophyta</taxon>
        <taxon>Spermatophyta</taxon>
        <taxon>Magnoliopsida</taxon>
        <taxon>eudicotyledons</taxon>
        <taxon>Gunneridae</taxon>
        <taxon>Pentapetalae</taxon>
        <taxon>rosids</taxon>
        <taxon>malvids</taxon>
        <taxon>Malvales</taxon>
        <taxon>Malvaceae</taxon>
        <taxon>Malvoideae</taxon>
        <taxon>Gossypium</taxon>
    </lineage>
</organism>
<accession>A0A5D2JEU8</accession>
<proteinExistence type="predicted"/>
<gene>
    <name evidence="1" type="ORF">ES332_D09G070500v1</name>
</gene>
<protein>
    <submittedName>
        <fullName evidence="1">Uncharacterized protein</fullName>
    </submittedName>
</protein>